<dbReference type="Proteomes" id="UP000524237">
    <property type="component" value="Unassembled WGS sequence"/>
</dbReference>
<feature type="region of interest" description="Disordered" evidence="1">
    <location>
        <begin position="24"/>
        <end position="63"/>
    </location>
</feature>
<protein>
    <submittedName>
        <fullName evidence="2">Uncharacterized protein</fullName>
    </submittedName>
</protein>
<keyword evidence="3" id="KW-1185">Reference proteome</keyword>
<comment type="caution">
    <text evidence="2">The sequence shown here is derived from an EMBL/GenBank/DDBJ whole genome shotgun (WGS) entry which is preliminary data.</text>
</comment>
<name>A0A7W3JT42_9MICO</name>
<accession>A0A7W3JT42</accession>
<evidence type="ECO:0000256" key="1">
    <source>
        <dbReference type="SAM" id="MobiDB-lite"/>
    </source>
</evidence>
<dbReference type="EMBL" id="JACGWU010000001">
    <property type="protein sequence ID" value="MBA8828730.1"/>
    <property type="molecule type" value="Genomic_DNA"/>
</dbReference>
<proteinExistence type="predicted"/>
<sequence>MYHFPARLSWYLLGSSNSRSSLAIDRPSGPFGDRRSVIHNQTVTSGDLPRDSFTGRSQMVDLR</sequence>
<dbReference type="AlphaFoldDB" id="A0A7W3JT42"/>
<evidence type="ECO:0000313" key="2">
    <source>
        <dbReference type="EMBL" id="MBA8828730.1"/>
    </source>
</evidence>
<organism evidence="2 3">
    <name type="scientific">Alpinimonas psychrophila</name>
    <dbReference type="NCBI Taxonomy" id="748908"/>
    <lineage>
        <taxon>Bacteria</taxon>
        <taxon>Bacillati</taxon>
        <taxon>Actinomycetota</taxon>
        <taxon>Actinomycetes</taxon>
        <taxon>Micrococcales</taxon>
        <taxon>Microbacteriaceae</taxon>
        <taxon>Alpinimonas</taxon>
    </lineage>
</organism>
<evidence type="ECO:0000313" key="3">
    <source>
        <dbReference type="Proteomes" id="UP000524237"/>
    </source>
</evidence>
<reference evidence="2 3" key="1">
    <citation type="submission" date="2020-07" db="EMBL/GenBank/DDBJ databases">
        <title>Sequencing the genomes of 1000 actinobacteria strains.</title>
        <authorList>
            <person name="Klenk H.-P."/>
        </authorList>
    </citation>
    <scope>NUCLEOTIDE SEQUENCE [LARGE SCALE GENOMIC DNA]</scope>
    <source>
        <strain evidence="2 3">DSM 23737</strain>
    </source>
</reference>
<gene>
    <name evidence="2" type="ORF">FB555_000801</name>
</gene>